<comment type="similarity">
    <text evidence="1">Belongs to the universal stress protein A family.</text>
</comment>
<dbReference type="InterPro" id="IPR014729">
    <property type="entry name" value="Rossmann-like_a/b/a_fold"/>
</dbReference>
<dbReference type="AlphaFoldDB" id="A0A3E1R691"/>
<dbReference type="InterPro" id="IPR006016">
    <property type="entry name" value="UspA"/>
</dbReference>
<evidence type="ECO:0000313" key="3">
    <source>
        <dbReference type="EMBL" id="RFO94876.1"/>
    </source>
</evidence>
<dbReference type="EMBL" id="QFZK01000028">
    <property type="protein sequence ID" value="RFO94876.1"/>
    <property type="molecule type" value="Genomic_DNA"/>
</dbReference>
<accession>A0A3E1R691</accession>
<reference evidence="3 4" key="1">
    <citation type="submission" date="2018-05" db="EMBL/GenBank/DDBJ databases">
        <title>Rhodoferax soyangensis sp.nov., isolated from an oligotrophic freshwater lake.</title>
        <authorList>
            <person name="Park M."/>
        </authorList>
    </citation>
    <scope>NUCLEOTIDE SEQUENCE [LARGE SCALE GENOMIC DNA]</scope>
    <source>
        <strain evidence="3 4">IMCC26218</strain>
    </source>
</reference>
<protein>
    <recommendedName>
        <fullName evidence="2">UspA domain-containing protein</fullName>
    </recommendedName>
</protein>
<dbReference type="Gene3D" id="3.40.50.620">
    <property type="entry name" value="HUPs"/>
    <property type="match status" value="1"/>
</dbReference>
<name>A0A3E1R691_9BURK</name>
<evidence type="ECO:0000256" key="1">
    <source>
        <dbReference type="ARBA" id="ARBA00008791"/>
    </source>
</evidence>
<dbReference type="InterPro" id="IPR006015">
    <property type="entry name" value="Universal_stress_UspA"/>
</dbReference>
<dbReference type="Proteomes" id="UP000260665">
    <property type="component" value="Unassembled WGS sequence"/>
</dbReference>
<comment type="caution">
    <text evidence="3">The sequence shown here is derived from an EMBL/GenBank/DDBJ whole genome shotgun (WGS) entry which is preliminary data.</text>
</comment>
<keyword evidence="4" id="KW-1185">Reference proteome</keyword>
<feature type="domain" description="UspA" evidence="2">
    <location>
        <begin position="8"/>
        <end position="75"/>
    </location>
</feature>
<dbReference type="SUPFAM" id="SSF52402">
    <property type="entry name" value="Adenine nucleotide alpha hydrolases-like"/>
    <property type="match status" value="1"/>
</dbReference>
<dbReference type="Pfam" id="PF00582">
    <property type="entry name" value="Usp"/>
    <property type="match status" value="1"/>
</dbReference>
<sequence>MQSACDRATAAGLRVVFQAQEEARTWYGITGAAHSCHADLVVMGLDAPSSLNRLTRSSVAEHVLQRSMLPVLVVRT</sequence>
<evidence type="ECO:0000259" key="2">
    <source>
        <dbReference type="Pfam" id="PF00582"/>
    </source>
</evidence>
<organism evidence="3 4">
    <name type="scientific">Rhodoferax lacus</name>
    <dbReference type="NCBI Taxonomy" id="2184758"/>
    <lineage>
        <taxon>Bacteria</taxon>
        <taxon>Pseudomonadati</taxon>
        <taxon>Pseudomonadota</taxon>
        <taxon>Betaproteobacteria</taxon>
        <taxon>Burkholderiales</taxon>
        <taxon>Comamonadaceae</taxon>
        <taxon>Rhodoferax</taxon>
    </lineage>
</organism>
<dbReference type="PRINTS" id="PR01438">
    <property type="entry name" value="UNVRSLSTRESS"/>
</dbReference>
<evidence type="ECO:0000313" key="4">
    <source>
        <dbReference type="Proteomes" id="UP000260665"/>
    </source>
</evidence>
<gene>
    <name evidence="3" type="ORF">DIC66_21315</name>
</gene>
<proteinExistence type="inferred from homology"/>